<dbReference type="GO" id="GO:0051536">
    <property type="term" value="F:iron-sulfur cluster binding"/>
    <property type="evidence" value="ECO:0007669"/>
    <property type="project" value="InterPro"/>
</dbReference>
<proteinExistence type="inferred from homology"/>
<dbReference type="Pfam" id="PF01592">
    <property type="entry name" value="NifU_N"/>
    <property type="match status" value="1"/>
</dbReference>
<evidence type="ECO:0000259" key="8">
    <source>
        <dbReference type="Pfam" id="PF01592"/>
    </source>
</evidence>
<name>A0A182J5H8_ANOAO</name>
<dbReference type="STRING" id="41427.A0A182J5H8"/>
<dbReference type="CDD" id="cd06664">
    <property type="entry name" value="IscU_like"/>
    <property type="match status" value="1"/>
</dbReference>
<keyword evidence="2" id="KW-0479">Metal-binding</keyword>
<evidence type="ECO:0000256" key="5">
    <source>
        <dbReference type="ARBA" id="ARBA00075306"/>
    </source>
</evidence>
<evidence type="ECO:0000256" key="1">
    <source>
        <dbReference type="ARBA" id="ARBA00006420"/>
    </source>
</evidence>
<feature type="region of interest" description="Disordered" evidence="7">
    <location>
        <begin position="850"/>
        <end position="869"/>
    </location>
</feature>
<evidence type="ECO:0000256" key="3">
    <source>
        <dbReference type="ARBA" id="ARBA00023004"/>
    </source>
</evidence>
<dbReference type="Pfam" id="PF07093">
    <property type="entry name" value="SGT1"/>
    <property type="match status" value="1"/>
</dbReference>
<dbReference type="GO" id="GO:0005506">
    <property type="term" value="F:iron ion binding"/>
    <property type="evidence" value="ECO:0007669"/>
    <property type="project" value="InterPro"/>
</dbReference>
<reference evidence="9" key="1">
    <citation type="submission" date="2022-08" db="UniProtKB">
        <authorList>
            <consortium name="EnsemblMetazoa"/>
        </authorList>
    </citation>
    <scope>IDENTIFICATION</scope>
    <source>
        <strain evidence="9">EBRO</strain>
    </source>
</reference>
<dbReference type="AlphaFoldDB" id="A0A182J5H8"/>
<dbReference type="EnsemblMetazoa" id="AATE011751-RA">
    <property type="protein sequence ID" value="AATE011751-PA.1"/>
    <property type="gene ID" value="AATE011751"/>
</dbReference>
<dbReference type="InterPro" id="IPR010770">
    <property type="entry name" value="Ecd"/>
</dbReference>
<dbReference type="GO" id="GO:0044572">
    <property type="term" value="P:[4Fe-4S] cluster assembly"/>
    <property type="evidence" value="ECO:0007669"/>
    <property type="project" value="UniProtKB-ARBA"/>
</dbReference>
<feature type="compositionally biased region" description="Polar residues" evidence="7">
    <location>
        <begin position="671"/>
        <end position="682"/>
    </location>
</feature>
<feature type="region of interest" description="Disordered" evidence="7">
    <location>
        <begin position="642"/>
        <end position="691"/>
    </location>
</feature>
<accession>A0A182J5H8</accession>
<evidence type="ECO:0000256" key="4">
    <source>
        <dbReference type="ARBA" id="ARBA00069498"/>
    </source>
</evidence>
<evidence type="ECO:0000256" key="7">
    <source>
        <dbReference type="SAM" id="MobiDB-lite"/>
    </source>
</evidence>
<dbReference type="InterPro" id="IPR002871">
    <property type="entry name" value="NIF_FeS_clus_asmbl_NifU_N"/>
</dbReference>
<feature type="region of interest" description="Disordered" evidence="7">
    <location>
        <begin position="782"/>
        <end position="809"/>
    </location>
</feature>
<organism evidence="9">
    <name type="scientific">Anopheles atroparvus</name>
    <name type="common">European mosquito</name>
    <dbReference type="NCBI Taxonomy" id="41427"/>
    <lineage>
        <taxon>Eukaryota</taxon>
        <taxon>Metazoa</taxon>
        <taxon>Ecdysozoa</taxon>
        <taxon>Arthropoda</taxon>
        <taxon>Hexapoda</taxon>
        <taxon>Insecta</taxon>
        <taxon>Pterygota</taxon>
        <taxon>Neoptera</taxon>
        <taxon>Endopterygota</taxon>
        <taxon>Diptera</taxon>
        <taxon>Nematocera</taxon>
        <taxon>Culicoidea</taxon>
        <taxon>Culicidae</taxon>
        <taxon>Anophelinae</taxon>
        <taxon>Anopheles</taxon>
    </lineage>
</organism>
<dbReference type="GO" id="GO:0005634">
    <property type="term" value="C:nucleus"/>
    <property type="evidence" value="ECO:0007669"/>
    <property type="project" value="TreeGrafter"/>
</dbReference>
<dbReference type="PANTHER" id="PTHR13060:SF0">
    <property type="entry name" value="PROTEIN ECDYSONELESS HOMOLOG"/>
    <property type="match status" value="1"/>
</dbReference>
<dbReference type="SUPFAM" id="SSF82649">
    <property type="entry name" value="SufE/NifU"/>
    <property type="match status" value="1"/>
</dbReference>
<dbReference type="InterPro" id="IPR011339">
    <property type="entry name" value="ISCU"/>
</dbReference>
<keyword evidence="3" id="KW-0408">Iron</keyword>
<dbReference type="PANTHER" id="PTHR13060">
    <property type="entry name" value="SGT1 PROTEIN HSGT1 SUPPRESSOR OF GCR2"/>
    <property type="match status" value="1"/>
</dbReference>
<evidence type="ECO:0000256" key="6">
    <source>
        <dbReference type="ARBA" id="ARBA00077466"/>
    </source>
</evidence>
<dbReference type="FunFam" id="3.90.1010.10:FF:000008">
    <property type="entry name" value="Iron-sulfur cluster assembly enzyme"/>
    <property type="match status" value="1"/>
</dbReference>
<sequence>MSLPRNVNALLKISRTHSVPVALYHQNVLEHYENPRNVGSLDKKDKNVGTGLVGAPACGDVMKLQIKVDDDGKIIDAKFKTFGCGSAIASSSLATEWVKGKTVDQANQLKNTDIAKELSLPPVKLHCSMLAEDAIKAALEDYKKKQNASNDRVIMSHREILQSIREDDFVEYFLFPAGSSDPSDVELENSESPSLEPLLEKVTQLAEEFCRPYIWHRDGFRVVPRMLNDSRMLIDAATGDDSAVNAKLPSHLHGISHVGDNIQDEWFIVALLFHLTARIPGLVARVVDADGEFLLIEAAEQLPHWANPESCEGKVFIFDGTLRLVEPRENEKEAPVDMKQTLELVRRTEGKQYCVGEEVERCIRDRMQDFPSKITEHHHRATVFVPVGVAAVLRENPGLVAPAVLAFCSRDPIDLKVCRAMRYFPPESCVYVSVTFTKCLYAMLAQSRYLPDRRTGWNVPPATDPNHKAHLLGLKLACGFEILASQAKASRTDWETDKGWKSYYGSLKAKGYFRDNIEGSQEHTRLLAIAQDYYADHRDTMRTMPKIGEEIVSILRRNEWDAEELRLQGLDLPAADSDEWLNISPEELDQMLTKRYGAKKLFSLNGNTNAAETFTSMVSDFLEQKSEFDGVVVPADEQAAKETLSRLDLGPLKSPAKPKRTKSKTARDRPTGTQPSGASTDTVAHESPFHQSGTVDFDAGAFGMHVKNMLDLLIPEDRWDSSDESDMSDYSQDEYDRNIEDMSPTRTNRAVQGELKTYMDQMDRELAGTTIGKSFETAIDGEEEAQAKPSASASAGGSNHDDFDDIESFKPVNIDVNTLRNMMESYQSQLGGPGPAANLLGSMGVQISKTDRADGAKGEKAGATKQTDV</sequence>
<protein>
    <recommendedName>
        <fullName evidence="4">Iron-sulfur cluster assembly enzyme ISCU</fullName>
    </recommendedName>
    <alternativeName>
        <fullName evidence="6">NifU-like N-terminal domain-containing protein</fullName>
    </alternativeName>
    <alternativeName>
        <fullName evidence="5">NifU-like protein</fullName>
    </alternativeName>
</protein>
<dbReference type="VEuPathDB" id="VectorBase:AATE011751"/>
<comment type="similarity">
    <text evidence="1">Belongs to the NifU family.</text>
</comment>
<feature type="domain" description="NIF system FeS cluster assembly NifU N-terminal" evidence="8">
    <location>
        <begin position="24"/>
        <end position="147"/>
    </location>
</feature>
<evidence type="ECO:0000256" key="2">
    <source>
        <dbReference type="ARBA" id="ARBA00022723"/>
    </source>
</evidence>
<evidence type="ECO:0000313" key="9">
    <source>
        <dbReference type="EnsemblMetazoa" id="AATE011751-PA.1"/>
    </source>
</evidence>
<dbReference type="GO" id="GO:0005739">
    <property type="term" value="C:mitochondrion"/>
    <property type="evidence" value="ECO:0007669"/>
    <property type="project" value="UniProtKB-ARBA"/>
</dbReference>
<dbReference type="Gene3D" id="3.90.1010.10">
    <property type="match status" value="1"/>
</dbReference>
<dbReference type="NCBIfam" id="TIGR01999">
    <property type="entry name" value="iscU"/>
    <property type="match status" value="1"/>
</dbReference>